<evidence type="ECO:0000313" key="3">
    <source>
        <dbReference type="Proteomes" id="UP000255277"/>
    </source>
</evidence>
<organism evidence="2 3">
    <name type="scientific">Staphylococcus gallinarum</name>
    <dbReference type="NCBI Taxonomy" id="1293"/>
    <lineage>
        <taxon>Bacteria</taxon>
        <taxon>Bacillati</taxon>
        <taxon>Bacillota</taxon>
        <taxon>Bacilli</taxon>
        <taxon>Bacillales</taxon>
        <taxon>Staphylococcaceae</taxon>
        <taxon>Staphylococcus</taxon>
    </lineage>
</organism>
<feature type="transmembrane region" description="Helical" evidence="1">
    <location>
        <begin position="9"/>
        <end position="28"/>
    </location>
</feature>
<accession>A0A380FNT3</accession>
<keyword evidence="1" id="KW-0472">Membrane</keyword>
<evidence type="ECO:0000313" key="2">
    <source>
        <dbReference type="EMBL" id="SUM34986.1"/>
    </source>
</evidence>
<protein>
    <submittedName>
        <fullName evidence="2">DMT superfamily drug/metabolite transporter</fullName>
    </submittedName>
</protein>
<keyword evidence="1" id="KW-0812">Transmembrane</keyword>
<name>A0A380FNT3_STAGA</name>
<proteinExistence type="predicted"/>
<gene>
    <name evidence="2" type="ORF">NCTC12195_04514</name>
</gene>
<dbReference type="EMBL" id="UHDK01000001">
    <property type="protein sequence ID" value="SUM34986.1"/>
    <property type="molecule type" value="Genomic_DNA"/>
</dbReference>
<sequence>MQHNTEKRILGIFLAIAGASFWGLGGTVSDFLFQHRNIEINWYVTARLLISGILLLIIYKLLNPRKSIFIIFTSKRSFYTTDYFFLYSVCY</sequence>
<evidence type="ECO:0000256" key="1">
    <source>
        <dbReference type="SAM" id="Phobius"/>
    </source>
</evidence>
<reference evidence="2 3" key="1">
    <citation type="submission" date="2018-06" db="EMBL/GenBank/DDBJ databases">
        <authorList>
            <consortium name="Pathogen Informatics"/>
            <person name="Doyle S."/>
        </authorList>
    </citation>
    <scope>NUCLEOTIDE SEQUENCE [LARGE SCALE GENOMIC DNA]</scope>
    <source>
        <strain evidence="2 3">NCTC12195</strain>
    </source>
</reference>
<dbReference type="Proteomes" id="UP000255277">
    <property type="component" value="Unassembled WGS sequence"/>
</dbReference>
<feature type="transmembrane region" description="Helical" evidence="1">
    <location>
        <begin position="40"/>
        <end position="62"/>
    </location>
</feature>
<keyword evidence="1" id="KW-1133">Transmembrane helix</keyword>
<dbReference type="AlphaFoldDB" id="A0A380FNT3"/>
<dbReference type="STRING" id="1293.SH09_14695"/>